<dbReference type="InParanoid" id="A7E7Q0"/>
<gene>
    <name evidence="1" type="ORF">SS1G_01328</name>
</gene>
<evidence type="ECO:0000313" key="1">
    <source>
        <dbReference type="EMBL" id="EDN96402.1"/>
    </source>
</evidence>
<dbReference type="KEGG" id="ssl:SS1G_01328"/>
<proteinExistence type="predicted"/>
<evidence type="ECO:0000313" key="2">
    <source>
        <dbReference type="Proteomes" id="UP000001312"/>
    </source>
</evidence>
<dbReference type="Proteomes" id="UP000001312">
    <property type="component" value="Unassembled WGS sequence"/>
</dbReference>
<keyword evidence="2" id="KW-1185">Reference proteome</keyword>
<organism evidence="1 2">
    <name type="scientific">Sclerotinia sclerotiorum (strain ATCC 18683 / 1980 / Ss-1)</name>
    <name type="common">White mold</name>
    <name type="synonym">Whetzelinia sclerotiorum</name>
    <dbReference type="NCBI Taxonomy" id="665079"/>
    <lineage>
        <taxon>Eukaryota</taxon>
        <taxon>Fungi</taxon>
        <taxon>Dikarya</taxon>
        <taxon>Ascomycota</taxon>
        <taxon>Pezizomycotina</taxon>
        <taxon>Leotiomycetes</taxon>
        <taxon>Helotiales</taxon>
        <taxon>Sclerotiniaceae</taxon>
        <taxon>Sclerotinia</taxon>
    </lineage>
</organism>
<reference evidence="2" key="1">
    <citation type="journal article" date="2011" name="PLoS Genet.">
        <title>Genomic analysis of the necrotrophic fungal pathogens Sclerotinia sclerotiorum and Botrytis cinerea.</title>
        <authorList>
            <person name="Amselem J."/>
            <person name="Cuomo C.A."/>
            <person name="van Kan J.A."/>
            <person name="Viaud M."/>
            <person name="Benito E.P."/>
            <person name="Couloux A."/>
            <person name="Coutinho P.M."/>
            <person name="de Vries R.P."/>
            <person name="Dyer P.S."/>
            <person name="Fillinger S."/>
            <person name="Fournier E."/>
            <person name="Gout L."/>
            <person name="Hahn M."/>
            <person name="Kohn L."/>
            <person name="Lapalu N."/>
            <person name="Plummer K.M."/>
            <person name="Pradier J.M."/>
            <person name="Quevillon E."/>
            <person name="Sharon A."/>
            <person name="Simon A."/>
            <person name="ten Have A."/>
            <person name="Tudzynski B."/>
            <person name="Tudzynski P."/>
            <person name="Wincker P."/>
            <person name="Andrew M."/>
            <person name="Anthouard V."/>
            <person name="Beever R.E."/>
            <person name="Beffa R."/>
            <person name="Benoit I."/>
            <person name="Bouzid O."/>
            <person name="Brault B."/>
            <person name="Chen Z."/>
            <person name="Choquer M."/>
            <person name="Collemare J."/>
            <person name="Cotton P."/>
            <person name="Danchin E.G."/>
            <person name="Da Silva C."/>
            <person name="Gautier A."/>
            <person name="Giraud C."/>
            <person name="Giraud T."/>
            <person name="Gonzalez C."/>
            <person name="Grossetete S."/>
            <person name="Guldener U."/>
            <person name="Henrissat B."/>
            <person name="Howlett B.J."/>
            <person name="Kodira C."/>
            <person name="Kretschmer M."/>
            <person name="Lappartient A."/>
            <person name="Leroch M."/>
            <person name="Levis C."/>
            <person name="Mauceli E."/>
            <person name="Neuveglise C."/>
            <person name="Oeser B."/>
            <person name="Pearson M."/>
            <person name="Poulain J."/>
            <person name="Poussereau N."/>
            <person name="Quesneville H."/>
            <person name="Rascle C."/>
            <person name="Schumacher J."/>
            <person name="Segurens B."/>
            <person name="Sexton A."/>
            <person name="Silva E."/>
            <person name="Sirven C."/>
            <person name="Soanes D.M."/>
            <person name="Talbot N.J."/>
            <person name="Templeton M."/>
            <person name="Yandava C."/>
            <person name="Yarden O."/>
            <person name="Zeng Q."/>
            <person name="Rollins J.A."/>
            <person name="Lebrun M.H."/>
            <person name="Dickman M."/>
        </authorList>
    </citation>
    <scope>NUCLEOTIDE SEQUENCE [LARGE SCALE GENOMIC DNA]</scope>
    <source>
        <strain evidence="2">ATCC 18683 / 1980 / Ss-1</strain>
    </source>
</reference>
<name>A7E7Q0_SCLS1</name>
<dbReference type="HOGENOM" id="CLU_3051778_0_0_1"/>
<dbReference type="GeneID" id="5494057"/>
<accession>A7E7Q0</accession>
<dbReference type="AlphaFoldDB" id="A7E7Q0"/>
<sequence length="54" mass="6466">MYRSEASSFKLGEILNIVWRMISPAHERWRRFQTIYLCVLDILLWAVIQRAQVG</sequence>
<protein>
    <submittedName>
        <fullName evidence="1">Uncharacterized protein</fullName>
    </submittedName>
</protein>
<dbReference type="EMBL" id="CH476622">
    <property type="protein sequence ID" value="EDN96402.1"/>
    <property type="molecule type" value="Genomic_DNA"/>
</dbReference>
<dbReference type="RefSeq" id="XP_001597134.1">
    <property type="nucleotide sequence ID" value="XM_001597084.1"/>
</dbReference>